<reference evidence="1" key="1">
    <citation type="journal article" date="2015" name="Proc. Natl. Acad. Sci. U.S.A.">
        <title>Networks of energetic and metabolic interactions define dynamics in microbial communities.</title>
        <authorList>
            <person name="Embree M."/>
            <person name="Liu J.K."/>
            <person name="Al-Bassam M.M."/>
            <person name="Zengler K."/>
        </authorList>
    </citation>
    <scope>NUCLEOTIDE SEQUENCE</scope>
</reference>
<organism evidence="1">
    <name type="scientific">hydrocarbon metagenome</name>
    <dbReference type="NCBI Taxonomy" id="938273"/>
    <lineage>
        <taxon>unclassified sequences</taxon>
        <taxon>metagenomes</taxon>
        <taxon>ecological metagenomes</taxon>
    </lineage>
</organism>
<protein>
    <submittedName>
        <fullName evidence="1">Uncharacterized protein</fullName>
    </submittedName>
</protein>
<sequence length="88" mass="9875">MKKVSKIDKDELRAEYKRSDFPKGLVRGKYVKRVRESSNIVVLKPKVADAFPNEEAVNSALLSLIELAHKTTHISNRATGRAKKLRAG</sequence>
<accession>A0A0W8FUN6</accession>
<gene>
    <name evidence="1" type="ORF">ASZ90_005557</name>
</gene>
<comment type="caution">
    <text evidence="1">The sequence shown here is derived from an EMBL/GenBank/DDBJ whole genome shotgun (WGS) entry which is preliminary data.</text>
</comment>
<name>A0A0W8FUN6_9ZZZZ</name>
<proteinExistence type="predicted"/>
<dbReference type="AlphaFoldDB" id="A0A0W8FUN6"/>
<dbReference type="EMBL" id="LNQE01000840">
    <property type="protein sequence ID" value="KUG24632.1"/>
    <property type="molecule type" value="Genomic_DNA"/>
</dbReference>
<evidence type="ECO:0000313" key="1">
    <source>
        <dbReference type="EMBL" id="KUG24632.1"/>
    </source>
</evidence>